<accession>A0ABN9SV39</accession>
<gene>
    <name evidence="2" type="ORF">PCOR1329_LOCUS32868</name>
</gene>
<evidence type="ECO:0000313" key="3">
    <source>
        <dbReference type="Proteomes" id="UP001189429"/>
    </source>
</evidence>
<name>A0ABN9SV39_9DINO</name>
<evidence type="ECO:0000256" key="1">
    <source>
        <dbReference type="SAM" id="MobiDB-lite"/>
    </source>
</evidence>
<dbReference type="EMBL" id="CAUYUJ010013525">
    <property type="protein sequence ID" value="CAK0836370.1"/>
    <property type="molecule type" value="Genomic_DNA"/>
</dbReference>
<reference evidence="2" key="1">
    <citation type="submission" date="2023-10" db="EMBL/GenBank/DDBJ databases">
        <authorList>
            <person name="Chen Y."/>
            <person name="Shah S."/>
            <person name="Dougan E. K."/>
            <person name="Thang M."/>
            <person name="Chan C."/>
        </authorList>
    </citation>
    <scope>NUCLEOTIDE SEQUENCE [LARGE SCALE GENOMIC DNA]</scope>
</reference>
<keyword evidence="3" id="KW-1185">Reference proteome</keyword>
<feature type="region of interest" description="Disordered" evidence="1">
    <location>
        <begin position="71"/>
        <end position="102"/>
    </location>
</feature>
<protein>
    <submittedName>
        <fullName evidence="2">Uncharacterized protein</fullName>
    </submittedName>
</protein>
<sequence>MKCIKCNNPATPANAAPTGSKTVSSVEHYACRGANRAMKARIKDNKHLKTWWDNLKGDDLTDWYDRQYKKAQPGRGHRREWDDTQFTQWQERSTGSENRNRTHWQPFDEYETFWLIRGKDPKQIEKDWLKECEDPSKGAKKENGEWLLPKFIGVIEDAVNTNMTHSSVSRTVKATDVEMAREVQEEMDAEHDAVNRRVLLTMASRVGTGASTDRAMSMQPEEHNVQTPAAMSMAPSLPNEILRDMKRKLAAEQELDEELAAIVQQEADRTAQEKREGGGKRQKSLDVVKLNALQTSSSYATKLKGDGDTMGSKKDDLVKGLDTVMQALLAGSDASDGEGGAAATSDLKGRSDLLKTNLDAVVLAYKTNVQDFIEKKLPRSNITNCTDFEQLDGVLSTMKADVANWKKNEQSIQNFKDAHGQGMKLIKEAQKALGKATHNVGAPGLGGDGDAIKSPGIKNLIIMQQTMAAHFDHGAMDLSEIGTFWEDQKVFHFTSRAECDLREKAKSLAADDYFGKSAKWLTKHMKENELLGAKAAIMKVVYERSVNSIMSECFPAAVLEKVNLIFETQLFRYLCGWNICTPGAFGCGELMWVFAGEAVVAGVPESQCPGSTLKDKVNFLQAATKEDWNLVTSRPGGFRVKLQAPNAIAFPPGVIVTVAVLSTTFEGARRGILNQVAAHSAFAMLDQMRTTFDGADDEAHKSWARYLKAGL</sequence>
<evidence type="ECO:0000313" key="2">
    <source>
        <dbReference type="EMBL" id="CAK0836370.1"/>
    </source>
</evidence>
<dbReference type="Proteomes" id="UP001189429">
    <property type="component" value="Unassembled WGS sequence"/>
</dbReference>
<organism evidence="2 3">
    <name type="scientific">Prorocentrum cordatum</name>
    <dbReference type="NCBI Taxonomy" id="2364126"/>
    <lineage>
        <taxon>Eukaryota</taxon>
        <taxon>Sar</taxon>
        <taxon>Alveolata</taxon>
        <taxon>Dinophyceae</taxon>
        <taxon>Prorocentrales</taxon>
        <taxon>Prorocentraceae</taxon>
        <taxon>Prorocentrum</taxon>
    </lineage>
</organism>
<feature type="compositionally biased region" description="Polar residues" evidence="1">
    <location>
        <begin position="84"/>
        <end position="97"/>
    </location>
</feature>
<comment type="caution">
    <text evidence="2">The sequence shown here is derived from an EMBL/GenBank/DDBJ whole genome shotgun (WGS) entry which is preliminary data.</text>
</comment>
<proteinExistence type="predicted"/>